<evidence type="ECO:0000313" key="2">
    <source>
        <dbReference type="EMBL" id="MBO0351965.1"/>
    </source>
</evidence>
<dbReference type="Proteomes" id="UP000664844">
    <property type="component" value="Unassembled WGS sequence"/>
</dbReference>
<organism evidence="2 3">
    <name type="scientific">Phormidium pseudopriestleyi FRX01</name>
    <dbReference type="NCBI Taxonomy" id="1759528"/>
    <lineage>
        <taxon>Bacteria</taxon>
        <taxon>Bacillati</taxon>
        <taxon>Cyanobacteriota</taxon>
        <taxon>Cyanophyceae</taxon>
        <taxon>Oscillatoriophycideae</taxon>
        <taxon>Oscillatoriales</taxon>
        <taxon>Oscillatoriaceae</taxon>
        <taxon>Phormidium</taxon>
    </lineage>
</organism>
<comment type="caution">
    <text evidence="2">The sequence shown here is derived from an EMBL/GenBank/DDBJ whole genome shotgun (WGS) entry which is preliminary data.</text>
</comment>
<proteinExistence type="predicted"/>
<feature type="compositionally biased region" description="Basic and acidic residues" evidence="1">
    <location>
        <begin position="1"/>
        <end position="11"/>
    </location>
</feature>
<keyword evidence="3" id="KW-1185">Reference proteome</keyword>
<sequence length="58" mass="6480">MRKTGIERGDRPLPNPRTNSTLESGYLLPSHPVFSPGGVDPTLTLPLPRGGDRRWSYY</sequence>
<accession>A0ABS3FXU4</accession>
<reference evidence="2 3" key="1">
    <citation type="submission" date="2021-03" db="EMBL/GenBank/DDBJ databases">
        <title>Metabolic Capacity of the Antarctic Cyanobacterium Phormidium pseudopriestleyi that Sustains Oxygenic Photosynthesis in the Presence of Hydrogen Sulfide.</title>
        <authorList>
            <person name="Lumian J.E."/>
            <person name="Jungblut A.D."/>
            <person name="Dillon M.L."/>
            <person name="Hawes I."/>
            <person name="Doran P.T."/>
            <person name="Mackey T.J."/>
            <person name="Dick G.J."/>
            <person name="Grettenberger C.L."/>
            <person name="Sumner D.Y."/>
        </authorList>
    </citation>
    <scope>NUCLEOTIDE SEQUENCE [LARGE SCALE GENOMIC DNA]</scope>
    <source>
        <strain evidence="2 3">FRX01</strain>
    </source>
</reference>
<name>A0ABS3FXU4_9CYAN</name>
<gene>
    <name evidence="2" type="ORF">J0895_23350</name>
</gene>
<dbReference type="EMBL" id="JAFLQW010000611">
    <property type="protein sequence ID" value="MBO0351965.1"/>
    <property type="molecule type" value="Genomic_DNA"/>
</dbReference>
<evidence type="ECO:0000313" key="3">
    <source>
        <dbReference type="Proteomes" id="UP000664844"/>
    </source>
</evidence>
<protein>
    <submittedName>
        <fullName evidence="2">Uncharacterized protein</fullName>
    </submittedName>
</protein>
<dbReference type="RefSeq" id="WP_207090389.1">
    <property type="nucleotide sequence ID" value="NZ_JAFLQW010000611.1"/>
</dbReference>
<feature type="region of interest" description="Disordered" evidence="1">
    <location>
        <begin position="1"/>
        <end position="58"/>
    </location>
</feature>
<evidence type="ECO:0000256" key="1">
    <source>
        <dbReference type="SAM" id="MobiDB-lite"/>
    </source>
</evidence>